<reference evidence="2 3" key="1">
    <citation type="journal article" date="2019" name="Int. J. Syst. Evol. Microbiol.">
        <title>The Global Catalogue of Microorganisms (GCM) 10K type strain sequencing project: providing services to taxonomists for standard genome sequencing and annotation.</title>
        <authorList>
            <consortium name="The Broad Institute Genomics Platform"/>
            <consortium name="The Broad Institute Genome Sequencing Center for Infectious Disease"/>
            <person name="Wu L."/>
            <person name="Ma J."/>
        </authorList>
    </citation>
    <scope>NUCLEOTIDE SEQUENCE [LARGE SCALE GENOMIC DNA]</scope>
    <source>
        <strain evidence="2 3">JCM 14924</strain>
    </source>
</reference>
<accession>A0ABN3BH66</accession>
<evidence type="ECO:0000313" key="3">
    <source>
        <dbReference type="Proteomes" id="UP001501391"/>
    </source>
</evidence>
<sequence>MTEHTDKPADPYARARGDEEPGAHSGGESQARERSVPGTASAKEGYQPEDGTVAGEPLRGVGREEREKEREQEQGDRRGGDGTGSAR</sequence>
<feature type="compositionally biased region" description="Basic and acidic residues" evidence="1">
    <location>
        <begin position="1"/>
        <end position="22"/>
    </location>
</feature>
<feature type="region of interest" description="Disordered" evidence="1">
    <location>
        <begin position="1"/>
        <end position="87"/>
    </location>
</feature>
<dbReference type="RefSeq" id="WP_059255849.1">
    <property type="nucleotide sequence ID" value="NZ_BAAAOQ010000008.1"/>
</dbReference>
<comment type="caution">
    <text evidence="2">The sequence shown here is derived from an EMBL/GenBank/DDBJ whole genome shotgun (WGS) entry which is preliminary data.</text>
</comment>
<dbReference type="Proteomes" id="UP001501391">
    <property type="component" value="Unassembled WGS sequence"/>
</dbReference>
<name>A0ABN3BH66_9ACTN</name>
<evidence type="ECO:0000313" key="2">
    <source>
        <dbReference type="EMBL" id="GAA2195674.1"/>
    </source>
</evidence>
<protein>
    <submittedName>
        <fullName evidence="2">Uncharacterized protein</fullName>
    </submittedName>
</protein>
<gene>
    <name evidence="2" type="ORF">GCM10009787_26770</name>
</gene>
<proteinExistence type="predicted"/>
<feature type="compositionally biased region" description="Basic and acidic residues" evidence="1">
    <location>
        <begin position="61"/>
        <end position="80"/>
    </location>
</feature>
<organism evidence="2 3">
    <name type="scientific">Streptomyces bangladeshensis</name>
    <dbReference type="NCBI Taxonomy" id="295352"/>
    <lineage>
        <taxon>Bacteria</taxon>
        <taxon>Bacillati</taxon>
        <taxon>Actinomycetota</taxon>
        <taxon>Actinomycetes</taxon>
        <taxon>Kitasatosporales</taxon>
        <taxon>Streptomycetaceae</taxon>
        <taxon>Streptomyces</taxon>
    </lineage>
</organism>
<dbReference type="EMBL" id="BAAAOQ010000008">
    <property type="protein sequence ID" value="GAA2195674.1"/>
    <property type="molecule type" value="Genomic_DNA"/>
</dbReference>
<keyword evidence="3" id="KW-1185">Reference proteome</keyword>
<evidence type="ECO:0000256" key="1">
    <source>
        <dbReference type="SAM" id="MobiDB-lite"/>
    </source>
</evidence>